<protein>
    <recommendedName>
        <fullName evidence="4">Protein FAR1-RELATED SEQUENCE</fullName>
    </recommendedName>
</protein>
<evidence type="ECO:0000313" key="2">
    <source>
        <dbReference type="EMBL" id="RYR28351.1"/>
    </source>
</evidence>
<evidence type="ECO:0008006" key="4">
    <source>
        <dbReference type="Google" id="ProtNLM"/>
    </source>
</evidence>
<evidence type="ECO:0000256" key="1">
    <source>
        <dbReference type="SAM" id="MobiDB-lite"/>
    </source>
</evidence>
<proteinExistence type="predicted"/>
<keyword evidence="3" id="KW-1185">Reference proteome</keyword>
<feature type="region of interest" description="Disordered" evidence="1">
    <location>
        <begin position="1"/>
        <end position="61"/>
    </location>
</feature>
<dbReference type="EMBL" id="SDMP01000011">
    <property type="protein sequence ID" value="RYR28351.1"/>
    <property type="molecule type" value="Genomic_DNA"/>
</dbReference>
<comment type="caution">
    <text evidence="2">The sequence shown here is derived from an EMBL/GenBank/DDBJ whole genome shotgun (WGS) entry which is preliminary data.</text>
</comment>
<organism evidence="2 3">
    <name type="scientific">Arachis hypogaea</name>
    <name type="common">Peanut</name>
    <dbReference type="NCBI Taxonomy" id="3818"/>
    <lineage>
        <taxon>Eukaryota</taxon>
        <taxon>Viridiplantae</taxon>
        <taxon>Streptophyta</taxon>
        <taxon>Embryophyta</taxon>
        <taxon>Tracheophyta</taxon>
        <taxon>Spermatophyta</taxon>
        <taxon>Magnoliopsida</taxon>
        <taxon>eudicotyledons</taxon>
        <taxon>Gunneridae</taxon>
        <taxon>Pentapetalae</taxon>
        <taxon>rosids</taxon>
        <taxon>fabids</taxon>
        <taxon>Fabales</taxon>
        <taxon>Fabaceae</taxon>
        <taxon>Papilionoideae</taxon>
        <taxon>50 kb inversion clade</taxon>
        <taxon>dalbergioids sensu lato</taxon>
        <taxon>Dalbergieae</taxon>
        <taxon>Pterocarpus clade</taxon>
        <taxon>Arachis</taxon>
    </lineage>
</organism>
<dbReference type="Proteomes" id="UP000289738">
    <property type="component" value="Chromosome B01"/>
</dbReference>
<reference evidence="2 3" key="1">
    <citation type="submission" date="2019-01" db="EMBL/GenBank/DDBJ databases">
        <title>Sequencing of cultivated peanut Arachis hypogaea provides insights into genome evolution and oil improvement.</title>
        <authorList>
            <person name="Chen X."/>
        </authorList>
    </citation>
    <scope>NUCLEOTIDE SEQUENCE [LARGE SCALE GENOMIC DNA]</scope>
    <source>
        <strain evidence="3">cv. Fuhuasheng</strain>
        <tissue evidence="2">Leaves</tissue>
    </source>
</reference>
<gene>
    <name evidence="2" type="ORF">Ahy_B01g052464</name>
</gene>
<evidence type="ECO:0000313" key="3">
    <source>
        <dbReference type="Proteomes" id="UP000289738"/>
    </source>
</evidence>
<name>A0A445APK1_ARAHY</name>
<dbReference type="AlphaFoldDB" id="A0A445APK1"/>
<sequence>MDKSNETITFEEEQQQQNEGDNVAKSDNDIIDAEGIPYDTDLDSADDIQFTNSKDDYDDNNSGFEYDDRQKCQESISWSGLREGLLECTNVIKLMYDHPWPSYKKIPTETRERCFQKWEDKSHNGMIKKIFDYRMTRRLQQMVEDVHESHNHLTIWLQPDIKKALYVHWETAEGFRHHRLTNRANRTSARSSKYTSRSGIFMKTKTKLFKLLDHDATLAETFKYTHTLKENKKRLADQQSTDH</sequence>
<accession>A0A445APK1</accession>